<evidence type="ECO:0000256" key="3">
    <source>
        <dbReference type="SAM" id="MobiDB-lite"/>
    </source>
</evidence>
<evidence type="ECO:0000259" key="5">
    <source>
        <dbReference type="PROSITE" id="PS50915"/>
    </source>
</evidence>
<reference evidence="7" key="1">
    <citation type="journal article" date="2019" name="Int. J. Syst. Evol. Microbiol.">
        <title>The Global Catalogue of Microorganisms (GCM) 10K type strain sequencing project: providing services to taxonomists for standard genome sequencing and annotation.</title>
        <authorList>
            <consortium name="The Broad Institute Genomics Platform"/>
            <consortium name="The Broad Institute Genome Sequencing Center for Infectious Disease"/>
            <person name="Wu L."/>
            <person name="Ma J."/>
        </authorList>
    </citation>
    <scope>NUCLEOTIDE SEQUENCE [LARGE SCALE GENOMIC DNA]</scope>
    <source>
        <strain evidence="7">DFY28</strain>
    </source>
</reference>
<dbReference type="PROSITE" id="PS50915">
    <property type="entry name" value="CRYSTALLIN_BETA_GAMMA"/>
    <property type="match status" value="2"/>
</dbReference>
<dbReference type="InterPro" id="IPR001064">
    <property type="entry name" value="Beta/gamma_crystallin"/>
</dbReference>
<sequence>MRLLTMAAVAATTLATAASAQPYGGRGGSATLYEFPNFQGRQFTVSSETTNLPRQFNDLARSARFNGRWTVCENADFGGRCVELSGDVPELNSVGLAERISSLRPAGRDGGWGRPDDDWDRPGGGRPGGRGIDGARTVFYPYPTIRGSDIAAGSTSANEFCRRMGHGGAAHYDSSERAPRAVDWNGRPIGPSPVLRDLLCRKY</sequence>
<feature type="signal peptide" evidence="4">
    <location>
        <begin position="1"/>
        <end position="20"/>
    </location>
</feature>
<accession>A0ABW4N7P3</accession>
<name>A0ABW4N7P3_9CAUL</name>
<comment type="similarity">
    <text evidence="1">Belongs to the beta/gamma-crystallin family.</text>
</comment>
<evidence type="ECO:0000256" key="2">
    <source>
        <dbReference type="ARBA" id="ARBA00022737"/>
    </source>
</evidence>
<feature type="domain" description="Beta/gamma crystallin 'Greek key'" evidence="5">
    <location>
        <begin position="28"/>
        <end position="67"/>
    </location>
</feature>
<dbReference type="Pfam" id="PF00030">
    <property type="entry name" value="Crystall"/>
    <property type="match status" value="1"/>
</dbReference>
<dbReference type="RefSeq" id="WP_377282242.1">
    <property type="nucleotide sequence ID" value="NZ_JBHRSI010000005.1"/>
</dbReference>
<keyword evidence="2" id="KW-0677">Repeat</keyword>
<proteinExistence type="inferred from homology"/>
<feature type="domain" description="Beta/gamma crystallin 'Greek key'" evidence="5">
    <location>
        <begin position="67"/>
        <end position="107"/>
    </location>
</feature>
<dbReference type="SUPFAM" id="SSF49695">
    <property type="entry name" value="gamma-Crystallin-like"/>
    <property type="match status" value="1"/>
</dbReference>
<feature type="chain" id="PRO_5045968946" evidence="4">
    <location>
        <begin position="21"/>
        <end position="203"/>
    </location>
</feature>
<evidence type="ECO:0000313" key="7">
    <source>
        <dbReference type="Proteomes" id="UP001597237"/>
    </source>
</evidence>
<comment type="caution">
    <text evidence="6">The sequence shown here is derived from an EMBL/GenBank/DDBJ whole genome shotgun (WGS) entry which is preliminary data.</text>
</comment>
<organism evidence="6 7">
    <name type="scientific">Phenylobacterium terrae</name>
    <dbReference type="NCBI Taxonomy" id="2665495"/>
    <lineage>
        <taxon>Bacteria</taxon>
        <taxon>Pseudomonadati</taxon>
        <taxon>Pseudomonadota</taxon>
        <taxon>Alphaproteobacteria</taxon>
        <taxon>Caulobacterales</taxon>
        <taxon>Caulobacteraceae</taxon>
        <taxon>Phenylobacterium</taxon>
    </lineage>
</organism>
<gene>
    <name evidence="6" type="ORF">ACFSC0_17955</name>
</gene>
<dbReference type="Proteomes" id="UP001597237">
    <property type="component" value="Unassembled WGS sequence"/>
</dbReference>
<keyword evidence="4" id="KW-0732">Signal</keyword>
<protein>
    <submittedName>
        <fullName evidence="6">Beta/gamma crystallin-related protein</fullName>
    </submittedName>
</protein>
<dbReference type="SMART" id="SM00247">
    <property type="entry name" value="XTALbg"/>
    <property type="match status" value="1"/>
</dbReference>
<evidence type="ECO:0000313" key="6">
    <source>
        <dbReference type="EMBL" id="MFD1785290.1"/>
    </source>
</evidence>
<feature type="compositionally biased region" description="Basic and acidic residues" evidence="3">
    <location>
        <begin position="114"/>
        <end position="123"/>
    </location>
</feature>
<evidence type="ECO:0000256" key="1">
    <source>
        <dbReference type="ARBA" id="ARBA00009646"/>
    </source>
</evidence>
<dbReference type="Gene3D" id="2.60.20.10">
    <property type="entry name" value="Crystallins"/>
    <property type="match status" value="1"/>
</dbReference>
<evidence type="ECO:0000256" key="4">
    <source>
        <dbReference type="SAM" id="SignalP"/>
    </source>
</evidence>
<keyword evidence="7" id="KW-1185">Reference proteome</keyword>
<feature type="region of interest" description="Disordered" evidence="3">
    <location>
        <begin position="106"/>
        <end position="132"/>
    </location>
</feature>
<dbReference type="InterPro" id="IPR011024">
    <property type="entry name" value="G_crystallin-like"/>
</dbReference>
<dbReference type="EMBL" id="JBHUEY010000006">
    <property type="protein sequence ID" value="MFD1785290.1"/>
    <property type="molecule type" value="Genomic_DNA"/>
</dbReference>